<dbReference type="CDD" id="cd00067">
    <property type="entry name" value="GAL4"/>
    <property type="match status" value="1"/>
</dbReference>
<dbReference type="AlphaFoldDB" id="A0A0F7TB79"/>
<dbReference type="Gene3D" id="4.10.240.10">
    <property type="entry name" value="Zn(2)-C6 fungal-type DNA-binding domain"/>
    <property type="match status" value="1"/>
</dbReference>
<evidence type="ECO:0000256" key="6">
    <source>
        <dbReference type="ARBA" id="ARBA00023163"/>
    </source>
</evidence>
<dbReference type="EMBL" id="CDHK01000001">
    <property type="protein sequence ID" value="CEJ53660.1"/>
    <property type="molecule type" value="Genomic_DNA"/>
</dbReference>
<evidence type="ECO:0000256" key="7">
    <source>
        <dbReference type="ARBA" id="ARBA00023242"/>
    </source>
</evidence>
<sequence length="725" mass="80640">MTSSSGNKDFRDQLGKFRLESPNVSSPAWSSPTTTLPKPSPRSYQPSSPSASAWPQPPPAPDSVPTPDPTSSTPSARSKRVSTACDFCRKRKKKCDFRYPNCSACTRAGVRCTIPPPGPQVASASVPRDQLETLQKRVRWLEDVVRRKMGISVADLATGTPVDGEGDPDWWYQVPAMIATGGSHASVGSMLSPVGNGSSAATPGLAAISDSPTGVGVELPNVGEILRDQLENRRPSVARPAVAPRVLRLSSLEEAERVAGQYFDSIGYQYPFLSRPEFFGHLRHIYTGGVPTPEVHNTYHIIIAISLLIGSAEPAQAAEFYRASQETLSLALQNEDLPSIRALLGLALYTMFATAGPSIWHVLGATLRLAISMALHKARSYPTLMEEEMAKRAFWSLYNLDRLIASTLGRPLGIPDDDISVGLPRELNDDGLEAPGASTMTIPLQVIRLRRIFSRIYQYLYSNLPQPSPQEVAATLGQFRREVDDWRMAAPVYPSALLYSTSYYDYLYYTTLLLMYRPSPRNPTPDATSIVSCGDSSIQVIRSYWDSYSVGKLKWIWLTLSQVYFAGITILWCLEQNARCLRDSRPAPWHPDEQMMRRGIQAVVVLLEQFGKRRPGVDRLAETFRHQSTTIFSQMAFRQQQLEHQQQQHQHHNQHQHHVQPLMPPQPSVTLAPPPPPPVPLAPVLDDVLLVDGSGVIPIIDPQMAEQLYYSYNWFQEEMASYYTL</sequence>
<dbReference type="PROSITE" id="PS50048">
    <property type="entry name" value="ZN2_CY6_FUNGAL_2"/>
    <property type="match status" value="1"/>
</dbReference>
<feature type="compositionally biased region" description="Pro residues" evidence="8">
    <location>
        <begin position="55"/>
        <end position="68"/>
    </location>
</feature>
<evidence type="ECO:0000256" key="2">
    <source>
        <dbReference type="ARBA" id="ARBA00022723"/>
    </source>
</evidence>
<dbReference type="GO" id="GO:0000981">
    <property type="term" value="F:DNA-binding transcription factor activity, RNA polymerase II-specific"/>
    <property type="evidence" value="ECO:0007669"/>
    <property type="project" value="InterPro"/>
</dbReference>
<dbReference type="FunFam" id="4.10.240.10:FF:000019">
    <property type="entry name" value="C6 transcription factor, putative"/>
    <property type="match status" value="1"/>
</dbReference>
<evidence type="ECO:0000256" key="4">
    <source>
        <dbReference type="ARBA" id="ARBA00023015"/>
    </source>
</evidence>
<comment type="subcellular location">
    <subcellularLocation>
        <location evidence="1">Nucleus</location>
    </subcellularLocation>
</comment>
<keyword evidence="3" id="KW-0862">Zinc</keyword>
<feature type="region of interest" description="Disordered" evidence="8">
    <location>
        <begin position="642"/>
        <end position="676"/>
    </location>
</feature>
<feature type="compositionally biased region" description="Pro residues" evidence="8">
    <location>
        <begin position="662"/>
        <end position="676"/>
    </location>
</feature>
<dbReference type="GO" id="GO:0006351">
    <property type="term" value="P:DNA-templated transcription"/>
    <property type="evidence" value="ECO:0007669"/>
    <property type="project" value="InterPro"/>
</dbReference>
<feature type="compositionally biased region" description="Basic and acidic residues" evidence="8">
    <location>
        <begin position="8"/>
        <end position="19"/>
    </location>
</feature>
<evidence type="ECO:0000256" key="8">
    <source>
        <dbReference type="SAM" id="MobiDB-lite"/>
    </source>
</evidence>
<evidence type="ECO:0000256" key="3">
    <source>
        <dbReference type="ARBA" id="ARBA00022833"/>
    </source>
</evidence>
<accession>A0A0F7TB79</accession>
<dbReference type="Pfam" id="PF04082">
    <property type="entry name" value="Fungal_trans"/>
    <property type="match status" value="1"/>
</dbReference>
<feature type="region of interest" description="Disordered" evidence="8">
    <location>
        <begin position="1"/>
        <end position="79"/>
    </location>
</feature>
<dbReference type="GO" id="GO:0043565">
    <property type="term" value="F:sequence-specific DNA binding"/>
    <property type="evidence" value="ECO:0007669"/>
    <property type="project" value="TreeGrafter"/>
</dbReference>
<proteinExistence type="predicted"/>
<keyword evidence="7" id="KW-0539">Nucleus</keyword>
<evidence type="ECO:0000259" key="9">
    <source>
        <dbReference type="PROSITE" id="PS50048"/>
    </source>
</evidence>
<evidence type="ECO:0000313" key="11">
    <source>
        <dbReference type="Proteomes" id="UP000042958"/>
    </source>
</evidence>
<dbReference type="SMART" id="SM00066">
    <property type="entry name" value="GAL4"/>
    <property type="match status" value="1"/>
</dbReference>
<dbReference type="PANTHER" id="PTHR47782:SF15">
    <property type="entry name" value="ZN(2)-C6 FUNGAL-TYPE DOMAIN-CONTAINING PROTEIN-RELATED"/>
    <property type="match status" value="1"/>
</dbReference>
<evidence type="ECO:0000256" key="5">
    <source>
        <dbReference type="ARBA" id="ARBA00023125"/>
    </source>
</evidence>
<keyword evidence="11" id="KW-1185">Reference proteome</keyword>
<dbReference type="Proteomes" id="UP000042958">
    <property type="component" value="Unassembled WGS sequence"/>
</dbReference>
<dbReference type="PROSITE" id="PS00463">
    <property type="entry name" value="ZN2_CY6_FUNGAL_1"/>
    <property type="match status" value="1"/>
</dbReference>
<feature type="compositionally biased region" description="Basic residues" evidence="8">
    <location>
        <begin position="649"/>
        <end position="658"/>
    </location>
</feature>
<protein>
    <recommendedName>
        <fullName evidence="9">Zn(2)-C6 fungal-type domain-containing protein</fullName>
    </recommendedName>
</protein>
<dbReference type="SUPFAM" id="SSF57701">
    <property type="entry name" value="Zn2/Cys6 DNA-binding domain"/>
    <property type="match status" value="1"/>
</dbReference>
<dbReference type="InterPro" id="IPR001138">
    <property type="entry name" value="Zn2Cys6_DnaBD"/>
</dbReference>
<dbReference type="GO" id="GO:0045944">
    <property type="term" value="P:positive regulation of transcription by RNA polymerase II"/>
    <property type="evidence" value="ECO:0007669"/>
    <property type="project" value="TreeGrafter"/>
</dbReference>
<dbReference type="InterPro" id="IPR052202">
    <property type="entry name" value="Yeast_MetPath_Reg"/>
</dbReference>
<dbReference type="SMART" id="SM00906">
    <property type="entry name" value="Fungal_trans"/>
    <property type="match status" value="1"/>
</dbReference>
<dbReference type="GO" id="GO:0005634">
    <property type="term" value="C:nucleus"/>
    <property type="evidence" value="ECO:0007669"/>
    <property type="project" value="UniProtKB-SubCell"/>
</dbReference>
<keyword evidence="4" id="KW-0805">Transcription regulation</keyword>
<evidence type="ECO:0000313" key="10">
    <source>
        <dbReference type="EMBL" id="CEJ53660.1"/>
    </source>
</evidence>
<dbReference type="Pfam" id="PF00172">
    <property type="entry name" value="Zn_clus"/>
    <property type="match status" value="1"/>
</dbReference>
<dbReference type="STRING" id="104259.A0A0F7TB79"/>
<keyword evidence="6" id="KW-0804">Transcription</keyword>
<dbReference type="GO" id="GO:0008270">
    <property type="term" value="F:zinc ion binding"/>
    <property type="evidence" value="ECO:0007669"/>
    <property type="project" value="InterPro"/>
</dbReference>
<name>A0A0F7TB79_PENBI</name>
<dbReference type="InterPro" id="IPR036864">
    <property type="entry name" value="Zn2-C6_fun-type_DNA-bd_sf"/>
</dbReference>
<dbReference type="CDD" id="cd12148">
    <property type="entry name" value="fungal_TF_MHR"/>
    <property type="match status" value="1"/>
</dbReference>
<evidence type="ECO:0000256" key="1">
    <source>
        <dbReference type="ARBA" id="ARBA00004123"/>
    </source>
</evidence>
<dbReference type="PANTHER" id="PTHR47782">
    <property type="entry name" value="ZN(II)2CYS6 TRANSCRIPTION FACTOR (EUROFUNG)-RELATED"/>
    <property type="match status" value="1"/>
</dbReference>
<keyword evidence="2" id="KW-0479">Metal-binding</keyword>
<feature type="domain" description="Zn(2)-C6 fungal-type" evidence="9">
    <location>
        <begin position="84"/>
        <end position="114"/>
    </location>
</feature>
<dbReference type="InterPro" id="IPR007219">
    <property type="entry name" value="XnlR_reg_dom"/>
</dbReference>
<keyword evidence="5" id="KW-0238">DNA-binding</keyword>
<dbReference type="OrthoDB" id="194468at2759"/>
<organism evidence="10 11">
    <name type="scientific">Penicillium brasilianum</name>
    <dbReference type="NCBI Taxonomy" id="104259"/>
    <lineage>
        <taxon>Eukaryota</taxon>
        <taxon>Fungi</taxon>
        <taxon>Dikarya</taxon>
        <taxon>Ascomycota</taxon>
        <taxon>Pezizomycotina</taxon>
        <taxon>Eurotiomycetes</taxon>
        <taxon>Eurotiomycetidae</taxon>
        <taxon>Eurotiales</taxon>
        <taxon>Aspergillaceae</taxon>
        <taxon>Penicillium</taxon>
    </lineage>
</organism>
<feature type="compositionally biased region" description="Low complexity" evidence="8">
    <location>
        <begin position="30"/>
        <end position="54"/>
    </location>
</feature>
<gene>
    <name evidence="10" type="ORF">PMG11_00010</name>
</gene>
<reference evidence="11" key="1">
    <citation type="journal article" date="2015" name="Genome Announc.">
        <title>Draft genome sequence of the fungus Penicillium brasilianum MG11.</title>
        <authorList>
            <person name="Horn F."/>
            <person name="Linde J."/>
            <person name="Mattern D.J."/>
            <person name="Walther G."/>
            <person name="Guthke R."/>
            <person name="Brakhage A.A."/>
            <person name="Valiante V."/>
        </authorList>
    </citation>
    <scope>NUCLEOTIDE SEQUENCE [LARGE SCALE GENOMIC DNA]</scope>
    <source>
        <strain evidence="11">MG11</strain>
    </source>
</reference>